<organism evidence="2 3">
    <name type="scientific">Glossina austeni</name>
    <name type="common">Savannah tsetse fly</name>
    <dbReference type="NCBI Taxonomy" id="7395"/>
    <lineage>
        <taxon>Eukaryota</taxon>
        <taxon>Metazoa</taxon>
        <taxon>Ecdysozoa</taxon>
        <taxon>Arthropoda</taxon>
        <taxon>Hexapoda</taxon>
        <taxon>Insecta</taxon>
        <taxon>Pterygota</taxon>
        <taxon>Neoptera</taxon>
        <taxon>Endopterygota</taxon>
        <taxon>Diptera</taxon>
        <taxon>Brachycera</taxon>
        <taxon>Muscomorpha</taxon>
        <taxon>Hippoboscoidea</taxon>
        <taxon>Glossinidae</taxon>
        <taxon>Glossina</taxon>
    </lineage>
</organism>
<feature type="chain" id="PRO_5008399635" description="Lipocalin/cytosolic fatty-acid binding domain-containing protein" evidence="1">
    <location>
        <begin position="29"/>
        <end position="226"/>
    </location>
</feature>
<dbReference type="SUPFAM" id="SSF50814">
    <property type="entry name" value="Lipocalins"/>
    <property type="match status" value="1"/>
</dbReference>
<keyword evidence="3" id="KW-1185">Reference proteome</keyword>
<protein>
    <recommendedName>
        <fullName evidence="4">Lipocalin/cytosolic fatty-acid binding domain-containing protein</fullName>
    </recommendedName>
</protein>
<keyword evidence="1" id="KW-0732">Signal</keyword>
<evidence type="ECO:0000256" key="1">
    <source>
        <dbReference type="SAM" id="SignalP"/>
    </source>
</evidence>
<sequence length="226" mass="24873">MSRHQHQQFLYALLAVVSVLVLSVKGDGTVVDEHLITCPEFTPPTILNVTELEGVWYGASRSPAHKFACVEMKVALTKNDTMVKITTSHAALNSTLLNTVKEATVDVLDLTNSNGFTVLYNLTNEKPTTYKIMGIDANKKYVVMCGYTSPDTADASFGLIMTSDRIPDKKWLEGIKDEVSKHFFNFAKDSVVDIQQSDKCASSAEIAVPVLSTILGVVYSVLRFMQ</sequence>
<dbReference type="Proteomes" id="UP000078200">
    <property type="component" value="Unassembled WGS sequence"/>
</dbReference>
<dbReference type="VEuPathDB" id="VectorBase:GAUT047023"/>
<dbReference type="Gene3D" id="2.40.128.20">
    <property type="match status" value="1"/>
</dbReference>
<feature type="signal peptide" evidence="1">
    <location>
        <begin position="1"/>
        <end position="28"/>
    </location>
</feature>
<accession>A0A1A9VTI5</accession>
<proteinExistence type="predicted"/>
<evidence type="ECO:0000313" key="2">
    <source>
        <dbReference type="EnsemblMetazoa" id="GAUT047023-PA"/>
    </source>
</evidence>
<dbReference type="InterPro" id="IPR012674">
    <property type="entry name" value="Calycin"/>
</dbReference>
<dbReference type="EnsemblMetazoa" id="GAUT047023-RA">
    <property type="protein sequence ID" value="GAUT047023-PA"/>
    <property type="gene ID" value="GAUT047023"/>
</dbReference>
<dbReference type="AlphaFoldDB" id="A0A1A9VTI5"/>
<name>A0A1A9VTI5_GLOAU</name>
<evidence type="ECO:0008006" key="4">
    <source>
        <dbReference type="Google" id="ProtNLM"/>
    </source>
</evidence>
<reference evidence="2" key="1">
    <citation type="submission" date="2020-05" db="UniProtKB">
        <authorList>
            <consortium name="EnsemblMetazoa"/>
        </authorList>
    </citation>
    <scope>IDENTIFICATION</scope>
    <source>
        <strain evidence="2">TTRI</strain>
    </source>
</reference>
<evidence type="ECO:0000313" key="3">
    <source>
        <dbReference type="Proteomes" id="UP000078200"/>
    </source>
</evidence>